<reference evidence="8 9" key="1">
    <citation type="submission" date="2008-07" db="EMBL/GenBank/DDBJ databases">
        <authorList>
            <person name="El-Sayed N."/>
            <person name="Caler E."/>
            <person name="Inman J."/>
            <person name="Amedeo P."/>
            <person name="Hass B."/>
            <person name="Wortman J."/>
        </authorList>
    </citation>
    <scope>NUCLEOTIDE SEQUENCE [LARGE SCALE GENOMIC DNA]</scope>
    <source>
        <strain evidence="9">ATCC 50983 / TXsc</strain>
    </source>
</reference>
<dbReference type="Pfam" id="PF00107">
    <property type="entry name" value="ADH_zinc_N"/>
    <property type="match status" value="1"/>
</dbReference>
<dbReference type="InterPro" id="IPR020843">
    <property type="entry name" value="ER"/>
</dbReference>
<dbReference type="Proteomes" id="UP000007800">
    <property type="component" value="Unassembled WGS sequence"/>
</dbReference>
<protein>
    <submittedName>
        <fullName evidence="8">Sorbitol dehydrogenase, putative</fullName>
    </submittedName>
</protein>
<dbReference type="SUPFAM" id="SSF51735">
    <property type="entry name" value="NAD(P)-binding Rossmann-fold domains"/>
    <property type="match status" value="1"/>
</dbReference>
<dbReference type="GO" id="GO:0008270">
    <property type="term" value="F:zinc ion binding"/>
    <property type="evidence" value="ECO:0007669"/>
    <property type="project" value="InterPro"/>
</dbReference>
<evidence type="ECO:0000256" key="2">
    <source>
        <dbReference type="ARBA" id="ARBA00008072"/>
    </source>
</evidence>
<evidence type="ECO:0000256" key="3">
    <source>
        <dbReference type="ARBA" id="ARBA00022723"/>
    </source>
</evidence>
<dbReference type="SUPFAM" id="SSF50129">
    <property type="entry name" value="GroES-like"/>
    <property type="match status" value="1"/>
</dbReference>
<dbReference type="Pfam" id="PF08240">
    <property type="entry name" value="ADH_N"/>
    <property type="match status" value="1"/>
</dbReference>
<dbReference type="PANTHER" id="PTHR43161:SF9">
    <property type="entry name" value="SORBITOL DEHYDROGENASE"/>
    <property type="match status" value="1"/>
</dbReference>
<evidence type="ECO:0000313" key="9">
    <source>
        <dbReference type="Proteomes" id="UP000007800"/>
    </source>
</evidence>
<dbReference type="Gene3D" id="3.40.50.720">
    <property type="entry name" value="NAD(P)-binding Rossmann-like Domain"/>
    <property type="match status" value="1"/>
</dbReference>
<comment type="cofactor">
    <cofactor evidence="1 6">
        <name>Zn(2+)</name>
        <dbReference type="ChEBI" id="CHEBI:29105"/>
    </cofactor>
</comment>
<dbReference type="OrthoDB" id="1879366at2759"/>
<dbReference type="SMART" id="SM00829">
    <property type="entry name" value="PKS_ER"/>
    <property type="match status" value="1"/>
</dbReference>
<accession>C5LLR1</accession>
<evidence type="ECO:0000259" key="7">
    <source>
        <dbReference type="SMART" id="SM00829"/>
    </source>
</evidence>
<evidence type="ECO:0000256" key="4">
    <source>
        <dbReference type="ARBA" id="ARBA00022833"/>
    </source>
</evidence>
<evidence type="ECO:0000256" key="6">
    <source>
        <dbReference type="RuleBase" id="RU361277"/>
    </source>
</evidence>
<dbReference type="EMBL" id="GG683299">
    <property type="protein sequence ID" value="EER02283.1"/>
    <property type="molecule type" value="Genomic_DNA"/>
</dbReference>
<dbReference type="Gene3D" id="3.90.180.10">
    <property type="entry name" value="Medium-chain alcohol dehydrogenases, catalytic domain"/>
    <property type="match status" value="1"/>
</dbReference>
<dbReference type="InterPro" id="IPR011032">
    <property type="entry name" value="GroES-like_sf"/>
</dbReference>
<dbReference type="PANTHER" id="PTHR43161">
    <property type="entry name" value="SORBITOL DEHYDROGENASE"/>
    <property type="match status" value="1"/>
</dbReference>
<keyword evidence="9" id="KW-1185">Reference proteome</keyword>
<keyword evidence="5" id="KW-0560">Oxidoreductase</keyword>
<name>C5LLR1_PERM5</name>
<dbReference type="InParanoid" id="C5LLR1"/>
<evidence type="ECO:0000313" key="8">
    <source>
        <dbReference type="EMBL" id="EER02283.1"/>
    </source>
</evidence>
<dbReference type="InterPro" id="IPR013154">
    <property type="entry name" value="ADH-like_N"/>
</dbReference>
<dbReference type="RefSeq" id="XP_002769565.1">
    <property type="nucleotide sequence ID" value="XM_002769519.1"/>
</dbReference>
<dbReference type="AlphaFoldDB" id="C5LLR1"/>
<dbReference type="InterPro" id="IPR036291">
    <property type="entry name" value="NAD(P)-bd_dom_sf"/>
</dbReference>
<keyword evidence="3 6" id="KW-0479">Metal-binding</keyword>
<dbReference type="InterPro" id="IPR045306">
    <property type="entry name" value="SDH-like"/>
</dbReference>
<dbReference type="PROSITE" id="PS00059">
    <property type="entry name" value="ADH_ZINC"/>
    <property type="match status" value="1"/>
</dbReference>
<evidence type="ECO:0000256" key="1">
    <source>
        <dbReference type="ARBA" id="ARBA00001947"/>
    </source>
</evidence>
<dbReference type="OMA" id="MRATTIH"/>
<comment type="similarity">
    <text evidence="2 6">Belongs to the zinc-containing alcohol dehydrogenase family.</text>
</comment>
<dbReference type="GeneID" id="9055352"/>
<dbReference type="InterPro" id="IPR013149">
    <property type="entry name" value="ADH-like_C"/>
</dbReference>
<dbReference type="GO" id="GO:0016616">
    <property type="term" value="F:oxidoreductase activity, acting on the CH-OH group of donors, NAD or NADP as acceptor"/>
    <property type="evidence" value="ECO:0007669"/>
    <property type="project" value="InterPro"/>
</dbReference>
<keyword evidence="4 6" id="KW-0862">Zinc</keyword>
<gene>
    <name evidence="8" type="ORF">Pmar_PMAR006606</name>
</gene>
<feature type="domain" description="Enoyl reductase (ER)" evidence="7">
    <location>
        <begin position="24"/>
        <end position="356"/>
    </location>
</feature>
<dbReference type="CDD" id="cd05285">
    <property type="entry name" value="sorbitol_DH"/>
    <property type="match status" value="1"/>
</dbReference>
<organism evidence="9">
    <name type="scientific">Perkinsus marinus (strain ATCC 50983 / TXsc)</name>
    <dbReference type="NCBI Taxonomy" id="423536"/>
    <lineage>
        <taxon>Eukaryota</taxon>
        <taxon>Sar</taxon>
        <taxon>Alveolata</taxon>
        <taxon>Perkinsozoa</taxon>
        <taxon>Perkinsea</taxon>
        <taxon>Perkinsida</taxon>
        <taxon>Perkinsidae</taxon>
        <taxon>Perkinsus</taxon>
    </lineage>
</organism>
<sequence>MLTSSKTSLSAATPKQSRGMIIRGPNEMAMEDIPMPGAPQQGECLIRVREVGICGSDVHFFKNGAVGGFVVKSPTVIGHEGAGVVEQVGEGVTDLKVGDRVALEPAVPCGHCELCKSGEYNLCPEIKCIGAPPNNGCLTRFIRHPASLCFKLPDNVSLEEGVMVEPLAVATYACKDRAEVKKGDKVLVFGDGPIGTMAAMVSSALGASRVLVCGHHTDKLQEIVEACPRAEILNVKRSGDYNQVAEEIRGVLGGPANCSIDTTGAQDAVSSCIRATQSGGRVAMVGIGAMEMKLPIVDALIRQVDIRGTFRFCYTYPTCIDMISSGKIDVKQLITHRYRFNNDEILQAFEDCRAGVGRDGRPVNKCMINID</sequence>
<evidence type="ECO:0000256" key="5">
    <source>
        <dbReference type="ARBA" id="ARBA00023002"/>
    </source>
</evidence>
<dbReference type="InterPro" id="IPR002328">
    <property type="entry name" value="ADH_Zn_CS"/>
</dbReference>
<proteinExistence type="inferred from homology"/>